<comment type="caution">
    <text evidence="2">The sequence shown here is derived from an EMBL/GenBank/DDBJ whole genome shotgun (WGS) entry which is preliminary data.</text>
</comment>
<reference evidence="2" key="1">
    <citation type="submission" date="2013-04" db="EMBL/GenBank/DDBJ databases">
        <authorList>
            <person name="Qu J."/>
            <person name="Murali S.C."/>
            <person name="Bandaranaike D."/>
            <person name="Bellair M."/>
            <person name="Blankenburg K."/>
            <person name="Chao H."/>
            <person name="Dinh H."/>
            <person name="Doddapaneni H."/>
            <person name="Downs B."/>
            <person name="Dugan-Rocha S."/>
            <person name="Elkadiri S."/>
            <person name="Gnanaolivu R.D."/>
            <person name="Hernandez B."/>
            <person name="Javaid M."/>
            <person name="Jayaseelan J.C."/>
            <person name="Lee S."/>
            <person name="Li M."/>
            <person name="Ming W."/>
            <person name="Munidasa M."/>
            <person name="Muniz J."/>
            <person name="Nguyen L."/>
            <person name="Ongeri F."/>
            <person name="Osuji N."/>
            <person name="Pu L.-L."/>
            <person name="Puazo M."/>
            <person name="Qu C."/>
            <person name="Quiroz J."/>
            <person name="Raj R."/>
            <person name="Weissenberger G."/>
            <person name="Xin Y."/>
            <person name="Zou X."/>
            <person name="Han Y."/>
            <person name="Richards S."/>
            <person name="Worley K."/>
            <person name="Muzny D."/>
            <person name="Gibbs R."/>
        </authorList>
    </citation>
    <scope>NUCLEOTIDE SEQUENCE</scope>
    <source>
        <strain evidence="2">Sampled in the wild</strain>
    </source>
</reference>
<dbReference type="GO" id="GO:0004375">
    <property type="term" value="F:glycine dehydrogenase (decarboxylating) activity"/>
    <property type="evidence" value="ECO:0007669"/>
    <property type="project" value="InterPro"/>
</dbReference>
<sequence length="116" mass="13317">MPLLVHEMAMYRVGSCTIALNGLRALRNITKRSCSIVSQKQNDIEKLFPKREEFQSRHIGPREQDQTEMLDSLGFKTLDEMTDRAVPDNIRLKRDLNINEPIGKPLVIPVKIFSLP</sequence>
<dbReference type="GO" id="GO:0005960">
    <property type="term" value="C:glycine cleavage complex"/>
    <property type="evidence" value="ECO:0007669"/>
    <property type="project" value="TreeGrafter"/>
</dbReference>
<dbReference type="InterPro" id="IPR049315">
    <property type="entry name" value="GDC-P_N"/>
</dbReference>
<proteinExistence type="predicted"/>
<dbReference type="GO" id="GO:0030170">
    <property type="term" value="F:pyridoxal phosphate binding"/>
    <property type="evidence" value="ECO:0007669"/>
    <property type="project" value="TreeGrafter"/>
</dbReference>
<keyword evidence="3" id="KW-1185">Reference proteome</keyword>
<dbReference type="GO" id="GO:0019464">
    <property type="term" value="P:glycine decarboxylation via glycine cleavage system"/>
    <property type="evidence" value="ECO:0007669"/>
    <property type="project" value="TreeGrafter"/>
</dbReference>
<dbReference type="PANTHER" id="PTHR11773:SF1">
    <property type="entry name" value="GLYCINE DEHYDROGENASE (DECARBOXYLATING), MITOCHONDRIAL"/>
    <property type="match status" value="1"/>
</dbReference>
<reference evidence="2" key="2">
    <citation type="submission" date="2017-10" db="EMBL/GenBank/DDBJ databases">
        <title>Ladona fulva Genome sequencing and assembly.</title>
        <authorList>
            <person name="Murali S."/>
            <person name="Richards S."/>
            <person name="Bandaranaike D."/>
            <person name="Bellair M."/>
            <person name="Blankenburg K."/>
            <person name="Chao H."/>
            <person name="Dinh H."/>
            <person name="Doddapaneni H."/>
            <person name="Dugan-Rocha S."/>
            <person name="Elkadiri S."/>
            <person name="Gnanaolivu R."/>
            <person name="Hernandez B."/>
            <person name="Skinner E."/>
            <person name="Javaid M."/>
            <person name="Lee S."/>
            <person name="Li M."/>
            <person name="Ming W."/>
            <person name="Munidasa M."/>
            <person name="Muniz J."/>
            <person name="Nguyen L."/>
            <person name="Hughes D."/>
            <person name="Osuji N."/>
            <person name="Pu L.-L."/>
            <person name="Puazo M."/>
            <person name="Qu C."/>
            <person name="Quiroz J."/>
            <person name="Raj R."/>
            <person name="Weissenberger G."/>
            <person name="Xin Y."/>
            <person name="Zou X."/>
            <person name="Han Y."/>
            <person name="Worley K."/>
            <person name="Muzny D."/>
            <person name="Gibbs R."/>
        </authorList>
    </citation>
    <scope>NUCLEOTIDE SEQUENCE</scope>
    <source>
        <strain evidence="2">Sampled in the wild</strain>
    </source>
</reference>
<evidence type="ECO:0000313" key="3">
    <source>
        <dbReference type="Proteomes" id="UP000792457"/>
    </source>
</evidence>
<gene>
    <name evidence="2" type="ORF">J437_LFUL013747</name>
</gene>
<name>A0A8K0KE29_LADFU</name>
<dbReference type="PANTHER" id="PTHR11773">
    <property type="entry name" value="GLYCINE DEHYDROGENASE, DECARBOXYLATING"/>
    <property type="match status" value="1"/>
</dbReference>
<protein>
    <recommendedName>
        <fullName evidence="1">Glycine cleavage system P-protein N-terminal domain-containing protein</fullName>
    </recommendedName>
</protein>
<feature type="domain" description="Glycine cleavage system P-protein N-terminal" evidence="1">
    <location>
        <begin position="57"/>
        <end position="102"/>
    </location>
</feature>
<dbReference type="AlphaFoldDB" id="A0A8K0KE29"/>
<evidence type="ECO:0000259" key="1">
    <source>
        <dbReference type="Pfam" id="PF02347"/>
    </source>
</evidence>
<dbReference type="GO" id="GO:0005739">
    <property type="term" value="C:mitochondrion"/>
    <property type="evidence" value="ECO:0007669"/>
    <property type="project" value="TreeGrafter"/>
</dbReference>
<dbReference type="OrthoDB" id="8194786at2759"/>
<dbReference type="EMBL" id="KZ308719">
    <property type="protein sequence ID" value="KAG8233461.1"/>
    <property type="molecule type" value="Genomic_DNA"/>
</dbReference>
<organism evidence="2 3">
    <name type="scientific">Ladona fulva</name>
    <name type="common">Scarce chaser dragonfly</name>
    <name type="synonym">Libellula fulva</name>
    <dbReference type="NCBI Taxonomy" id="123851"/>
    <lineage>
        <taxon>Eukaryota</taxon>
        <taxon>Metazoa</taxon>
        <taxon>Ecdysozoa</taxon>
        <taxon>Arthropoda</taxon>
        <taxon>Hexapoda</taxon>
        <taxon>Insecta</taxon>
        <taxon>Pterygota</taxon>
        <taxon>Palaeoptera</taxon>
        <taxon>Odonata</taxon>
        <taxon>Epiprocta</taxon>
        <taxon>Anisoptera</taxon>
        <taxon>Libelluloidea</taxon>
        <taxon>Libellulidae</taxon>
        <taxon>Ladona</taxon>
    </lineage>
</organism>
<dbReference type="GO" id="GO:0016594">
    <property type="term" value="F:glycine binding"/>
    <property type="evidence" value="ECO:0007669"/>
    <property type="project" value="TreeGrafter"/>
</dbReference>
<accession>A0A8K0KE29</accession>
<dbReference type="Pfam" id="PF02347">
    <property type="entry name" value="GDC-P"/>
    <property type="match status" value="1"/>
</dbReference>
<evidence type="ECO:0000313" key="2">
    <source>
        <dbReference type="EMBL" id="KAG8233461.1"/>
    </source>
</evidence>
<dbReference type="InterPro" id="IPR020581">
    <property type="entry name" value="GDC_P"/>
</dbReference>
<dbReference type="Proteomes" id="UP000792457">
    <property type="component" value="Unassembled WGS sequence"/>
</dbReference>